<dbReference type="Proteomes" id="UP001163046">
    <property type="component" value="Unassembled WGS sequence"/>
</dbReference>
<evidence type="ECO:0000313" key="1">
    <source>
        <dbReference type="EMBL" id="KAJ7376008.1"/>
    </source>
</evidence>
<protein>
    <submittedName>
        <fullName evidence="1">Uncharacterized protein</fullName>
    </submittedName>
</protein>
<organism evidence="1 2">
    <name type="scientific">Desmophyllum pertusum</name>
    <dbReference type="NCBI Taxonomy" id="174260"/>
    <lineage>
        <taxon>Eukaryota</taxon>
        <taxon>Metazoa</taxon>
        <taxon>Cnidaria</taxon>
        <taxon>Anthozoa</taxon>
        <taxon>Hexacorallia</taxon>
        <taxon>Scleractinia</taxon>
        <taxon>Caryophylliina</taxon>
        <taxon>Caryophylliidae</taxon>
        <taxon>Desmophyllum</taxon>
    </lineage>
</organism>
<name>A0A9W9Z681_9CNID</name>
<comment type="caution">
    <text evidence="1">The sequence shown here is derived from an EMBL/GenBank/DDBJ whole genome shotgun (WGS) entry which is preliminary data.</text>
</comment>
<keyword evidence="2" id="KW-1185">Reference proteome</keyword>
<dbReference type="EMBL" id="MU826421">
    <property type="protein sequence ID" value="KAJ7376008.1"/>
    <property type="molecule type" value="Genomic_DNA"/>
</dbReference>
<accession>A0A9W9Z681</accession>
<reference evidence="1" key="1">
    <citation type="submission" date="2023-01" db="EMBL/GenBank/DDBJ databases">
        <title>Genome assembly of the deep-sea coral Lophelia pertusa.</title>
        <authorList>
            <person name="Herrera S."/>
            <person name="Cordes E."/>
        </authorList>
    </citation>
    <scope>NUCLEOTIDE SEQUENCE</scope>
    <source>
        <strain evidence="1">USNM1676648</strain>
        <tissue evidence="1">Polyp</tissue>
    </source>
</reference>
<evidence type="ECO:0000313" key="2">
    <source>
        <dbReference type="Proteomes" id="UP001163046"/>
    </source>
</evidence>
<dbReference type="OrthoDB" id="5987794at2759"/>
<dbReference type="AlphaFoldDB" id="A0A9W9Z681"/>
<proteinExistence type="predicted"/>
<gene>
    <name evidence="1" type="ORF">OS493_037475</name>
</gene>
<sequence>MRKIEEHEDDISRKKNVVFSILQLEHPITYTSYNLCKLAADGKLTKKFSIADLKDICDSLDIETENFKRLKAPYKDALTMF</sequence>